<protein>
    <recommendedName>
        <fullName evidence="1">Chitobiase C-terminal domain-containing protein</fullName>
    </recommendedName>
</protein>
<evidence type="ECO:0000313" key="3">
    <source>
        <dbReference type="Proteomes" id="UP000324611"/>
    </source>
</evidence>
<proteinExistence type="predicted"/>
<sequence length="77" mass="8630">MLVPVLYEYTNGANWRNRFANVLGKKELPRLDVYNGGYNYRVLRPGAVVKDGKVWANVQLPGAAIYCRRPHPPTGTG</sequence>
<gene>
    <name evidence="2" type="ORF">F0L74_32025</name>
</gene>
<dbReference type="AlphaFoldDB" id="A0A5B2VQV1"/>
<dbReference type="Proteomes" id="UP000324611">
    <property type="component" value="Unassembled WGS sequence"/>
</dbReference>
<feature type="domain" description="Chitobiase C-terminal" evidence="1">
    <location>
        <begin position="27"/>
        <end position="65"/>
    </location>
</feature>
<name>A0A5B2VQV1_9BACT</name>
<reference evidence="2 3" key="1">
    <citation type="submission" date="2019-09" db="EMBL/GenBank/DDBJ databases">
        <title>Chitinophaga ginsengihumi sp. nov., isolated from soil of ginseng rhizosphere.</title>
        <authorList>
            <person name="Lee J."/>
        </authorList>
    </citation>
    <scope>NUCLEOTIDE SEQUENCE [LARGE SCALE GENOMIC DNA]</scope>
    <source>
        <strain evidence="2 3">BN140078</strain>
    </source>
</reference>
<dbReference type="EMBL" id="VUOC01000004">
    <property type="protein sequence ID" value="KAA2240766.1"/>
    <property type="molecule type" value="Genomic_DNA"/>
</dbReference>
<dbReference type="InterPro" id="IPR004867">
    <property type="entry name" value="CHB_C_dom"/>
</dbReference>
<evidence type="ECO:0000259" key="1">
    <source>
        <dbReference type="Pfam" id="PF03174"/>
    </source>
</evidence>
<comment type="caution">
    <text evidence="2">The sequence shown here is derived from an EMBL/GenBank/DDBJ whole genome shotgun (WGS) entry which is preliminary data.</text>
</comment>
<organism evidence="2 3">
    <name type="scientific">Chitinophaga agrisoli</name>
    <dbReference type="NCBI Taxonomy" id="2607653"/>
    <lineage>
        <taxon>Bacteria</taxon>
        <taxon>Pseudomonadati</taxon>
        <taxon>Bacteroidota</taxon>
        <taxon>Chitinophagia</taxon>
        <taxon>Chitinophagales</taxon>
        <taxon>Chitinophagaceae</taxon>
        <taxon>Chitinophaga</taxon>
    </lineage>
</organism>
<reference evidence="2 3" key="2">
    <citation type="submission" date="2019-09" db="EMBL/GenBank/DDBJ databases">
        <authorList>
            <person name="Jin C."/>
        </authorList>
    </citation>
    <scope>NUCLEOTIDE SEQUENCE [LARGE SCALE GENOMIC DNA]</scope>
    <source>
        <strain evidence="2 3">BN140078</strain>
    </source>
</reference>
<dbReference type="Pfam" id="PF03174">
    <property type="entry name" value="CHB_HEX_C"/>
    <property type="match status" value="1"/>
</dbReference>
<keyword evidence="3" id="KW-1185">Reference proteome</keyword>
<dbReference type="SUPFAM" id="SSF81296">
    <property type="entry name" value="E set domains"/>
    <property type="match status" value="1"/>
</dbReference>
<evidence type="ECO:0000313" key="2">
    <source>
        <dbReference type="EMBL" id="KAA2240766.1"/>
    </source>
</evidence>
<dbReference type="InterPro" id="IPR014756">
    <property type="entry name" value="Ig_E-set"/>
</dbReference>
<accession>A0A5B2VQV1</accession>